<organism evidence="1 2">
    <name type="scientific">Drouetiella hepatica Uher 2000/2452</name>
    <dbReference type="NCBI Taxonomy" id="904376"/>
    <lineage>
        <taxon>Bacteria</taxon>
        <taxon>Bacillati</taxon>
        <taxon>Cyanobacteriota</taxon>
        <taxon>Cyanophyceae</taxon>
        <taxon>Oculatellales</taxon>
        <taxon>Oculatellaceae</taxon>
        <taxon>Drouetiella</taxon>
    </lineage>
</organism>
<protein>
    <submittedName>
        <fullName evidence="1">ADP-ribosylglycohydrolase family protein</fullName>
    </submittedName>
</protein>
<dbReference type="Proteomes" id="UP000757435">
    <property type="component" value="Unassembled WGS sequence"/>
</dbReference>
<dbReference type="EMBL" id="JAHHHD010000047">
    <property type="protein sequence ID" value="MBW4661846.1"/>
    <property type="molecule type" value="Genomic_DNA"/>
</dbReference>
<reference evidence="1" key="2">
    <citation type="journal article" date="2022" name="Microbiol. Resour. Announc.">
        <title>Metagenome Sequencing to Explore Phylogenomics of Terrestrial Cyanobacteria.</title>
        <authorList>
            <person name="Ward R.D."/>
            <person name="Stajich J.E."/>
            <person name="Johansen J.R."/>
            <person name="Huntemann M."/>
            <person name="Clum A."/>
            <person name="Foster B."/>
            <person name="Foster B."/>
            <person name="Roux S."/>
            <person name="Palaniappan K."/>
            <person name="Varghese N."/>
            <person name="Mukherjee S."/>
            <person name="Reddy T.B.K."/>
            <person name="Daum C."/>
            <person name="Copeland A."/>
            <person name="Chen I.A."/>
            <person name="Ivanova N.N."/>
            <person name="Kyrpides N.C."/>
            <person name="Shapiro N."/>
            <person name="Eloe-Fadrosh E.A."/>
            <person name="Pietrasiak N."/>
        </authorList>
    </citation>
    <scope>NUCLEOTIDE SEQUENCE</scope>
    <source>
        <strain evidence="1">UHER 2000/2452</strain>
    </source>
</reference>
<evidence type="ECO:0000313" key="2">
    <source>
        <dbReference type="Proteomes" id="UP000757435"/>
    </source>
</evidence>
<dbReference type="SUPFAM" id="SSF101478">
    <property type="entry name" value="ADP-ribosylglycohydrolase"/>
    <property type="match status" value="1"/>
</dbReference>
<accession>A0A951QHE4</accession>
<dbReference type="AlphaFoldDB" id="A0A951QHE4"/>
<proteinExistence type="predicted"/>
<dbReference type="Pfam" id="PF03747">
    <property type="entry name" value="ADP_ribosyl_GH"/>
    <property type="match status" value="1"/>
</dbReference>
<dbReference type="InterPro" id="IPR005502">
    <property type="entry name" value="Ribosyl_crysJ1"/>
</dbReference>
<gene>
    <name evidence="1" type="ORF">KME15_24530</name>
</gene>
<dbReference type="Gene3D" id="1.10.4080.10">
    <property type="entry name" value="ADP-ribosylation/Crystallin J1"/>
    <property type="match status" value="1"/>
</dbReference>
<comment type="caution">
    <text evidence="1">The sequence shown here is derived from an EMBL/GenBank/DDBJ whole genome shotgun (WGS) entry which is preliminary data.</text>
</comment>
<name>A0A951QHE4_9CYAN</name>
<dbReference type="InterPro" id="IPR036705">
    <property type="entry name" value="Ribosyl_crysJ1_sf"/>
</dbReference>
<sequence length="355" mass="39093">MRHTLSSRFQGGFLGAAIGEILAARLAAHPSEARAWAEIGFGGSLGAPEPLASEPLASHWGKWTIDQMCRLTRSPSAFSEPPTKPPMSLAGLAIALLPLAFFYHEDSHLLNRQVQRRLDQWQMPREAGMGAIAIGYAISLILREQVQPLDLIPQILAEMPDSAALTDTLTQVQSWLVEASIASQFSAHRLFGVNSLPVSISVSPTLVSLETIPIALALYAFLSTPEDFRLSLLRVAQFPSQNACVHRLTCSLTAALSGAHNGRGGLPQDWRRLLRDDLSRDNLARDNLARDNLVRDNLERRSPLSLSWDVRSESELLECVNRFVSAWSGMHNPVRHNLYSNPPVAVSIPRIIRPI</sequence>
<reference evidence="1" key="1">
    <citation type="submission" date="2021-05" db="EMBL/GenBank/DDBJ databases">
        <authorList>
            <person name="Pietrasiak N."/>
            <person name="Ward R."/>
            <person name="Stajich J.E."/>
            <person name="Kurbessoian T."/>
        </authorList>
    </citation>
    <scope>NUCLEOTIDE SEQUENCE</scope>
    <source>
        <strain evidence="1">UHER 2000/2452</strain>
    </source>
</reference>
<evidence type="ECO:0000313" key="1">
    <source>
        <dbReference type="EMBL" id="MBW4661846.1"/>
    </source>
</evidence>